<feature type="domain" description="Probable zinc-ribbon" evidence="2">
    <location>
        <begin position="349"/>
        <end position="391"/>
    </location>
</feature>
<keyword evidence="5" id="KW-1185">Reference proteome</keyword>
<feature type="region of interest" description="Disordered" evidence="1">
    <location>
        <begin position="450"/>
        <end position="471"/>
    </location>
</feature>
<dbReference type="Pfam" id="PF22910">
    <property type="entry name" value="EDR4-like_1st"/>
    <property type="match status" value="1"/>
</dbReference>
<feature type="region of interest" description="Disordered" evidence="1">
    <location>
        <begin position="167"/>
        <end position="191"/>
    </location>
</feature>
<dbReference type="AlphaFoldDB" id="A0A8J5H3Z2"/>
<evidence type="ECO:0000256" key="1">
    <source>
        <dbReference type="SAM" id="MobiDB-lite"/>
    </source>
</evidence>
<dbReference type="PANTHER" id="PTHR31105:SF38">
    <property type="entry name" value="PROTEIN ENHANCED DISEASE RESISTANCE 4"/>
    <property type="match status" value="1"/>
</dbReference>
<name>A0A8J5H3Z2_ZINOF</name>
<feature type="region of interest" description="Disordered" evidence="1">
    <location>
        <begin position="319"/>
        <end position="343"/>
    </location>
</feature>
<accession>A0A8J5H3Z2</accession>
<dbReference type="EMBL" id="JACMSC010000006">
    <property type="protein sequence ID" value="KAG6519658.1"/>
    <property type="molecule type" value="Genomic_DNA"/>
</dbReference>
<comment type="caution">
    <text evidence="4">The sequence shown here is derived from an EMBL/GenBank/DDBJ whole genome shotgun (WGS) entry which is preliminary data.</text>
</comment>
<gene>
    <name evidence="4" type="ORF">ZIOFF_023156</name>
</gene>
<evidence type="ECO:0000313" key="5">
    <source>
        <dbReference type="Proteomes" id="UP000734854"/>
    </source>
</evidence>
<feature type="compositionally biased region" description="Polar residues" evidence="1">
    <location>
        <begin position="81"/>
        <end position="101"/>
    </location>
</feature>
<dbReference type="InterPro" id="IPR040244">
    <property type="entry name" value="EDR4-like"/>
</dbReference>
<reference evidence="4 5" key="1">
    <citation type="submission" date="2020-08" db="EMBL/GenBank/DDBJ databases">
        <title>Plant Genome Project.</title>
        <authorList>
            <person name="Zhang R.-G."/>
        </authorList>
    </citation>
    <scope>NUCLEOTIDE SEQUENCE [LARGE SCALE GENOMIC DNA]</scope>
    <source>
        <tissue evidence="4">Rhizome</tissue>
    </source>
</reference>
<evidence type="ECO:0000259" key="2">
    <source>
        <dbReference type="Pfam" id="PF11331"/>
    </source>
</evidence>
<protein>
    <recommendedName>
        <fullName evidence="6">Zinc-ribbon domain-containing protein</fullName>
    </recommendedName>
</protein>
<dbReference type="PANTHER" id="PTHR31105">
    <property type="entry name" value="EXTRA-LARGE G-PROTEIN-LIKE"/>
    <property type="match status" value="1"/>
</dbReference>
<organism evidence="4 5">
    <name type="scientific">Zingiber officinale</name>
    <name type="common">Ginger</name>
    <name type="synonym">Amomum zingiber</name>
    <dbReference type="NCBI Taxonomy" id="94328"/>
    <lineage>
        <taxon>Eukaryota</taxon>
        <taxon>Viridiplantae</taxon>
        <taxon>Streptophyta</taxon>
        <taxon>Embryophyta</taxon>
        <taxon>Tracheophyta</taxon>
        <taxon>Spermatophyta</taxon>
        <taxon>Magnoliopsida</taxon>
        <taxon>Liliopsida</taxon>
        <taxon>Zingiberales</taxon>
        <taxon>Zingiberaceae</taxon>
        <taxon>Zingiber</taxon>
    </lineage>
</organism>
<evidence type="ECO:0000259" key="3">
    <source>
        <dbReference type="Pfam" id="PF22910"/>
    </source>
</evidence>
<evidence type="ECO:0008006" key="6">
    <source>
        <dbReference type="Google" id="ProtNLM"/>
    </source>
</evidence>
<feature type="region of interest" description="Disordered" evidence="1">
    <location>
        <begin position="59"/>
        <end position="152"/>
    </location>
</feature>
<feature type="domain" description="Enhanced disease resistance 4-like N-terminal" evidence="3">
    <location>
        <begin position="2"/>
        <end position="33"/>
    </location>
</feature>
<feature type="compositionally biased region" description="Basic and acidic residues" evidence="1">
    <location>
        <begin position="213"/>
        <end position="225"/>
    </location>
</feature>
<dbReference type="InterPro" id="IPR021480">
    <property type="entry name" value="Zinc_ribbon_12"/>
</dbReference>
<evidence type="ECO:0000313" key="4">
    <source>
        <dbReference type="EMBL" id="KAG6519658.1"/>
    </source>
</evidence>
<dbReference type="GO" id="GO:1900150">
    <property type="term" value="P:regulation of defense response to fungus"/>
    <property type="evidence" value="ECO:0007669"/>
    <property type="project" value="InterPro"/>
</dbReference>
<sequence length="471" mass="51042">MARLVRCPKCQKLLVEYPNVPVYQCGGCGIVLRGMFCNLSLIIQNLGFHRVVEPQFGRNSCGAAKNASDSTEEKSTAEPAQMNQPESQSDVGFSDLESFSSPPAPAMQCSKPGDQNSPPASNLDDHPRAVKRRSSRAANRSSLSRDDRNPQVDFVEEAVDRVEDELVTPAIAEEEQTPRVAARSVGSEEDMAERLRHEGIRHAYYDGSISSSDEARSVQSAERKSGKSRRTVKAASNSDLKLHSGSVRSNAARDRASSSKSSFFDADEFQITAENWSELAKDSSSGELHGKVALLRKIDEVREQLVKISVGSEGRENFASAANSWSSGSRRKADPIRKRPTQHCRPVSGAAPFVICGNCAKLLQLPADFPSTRRRGLYKLRCAGCAAVLDLPFPAKDDRSFSEAGPAHAEADDELDSGGGRGVARGNLTPRLHRLMGYDSASDLLLAGESTGNRSYQGNVRAGIPRPPVLK</sequence>
<dbReference type="Proteomes" id="UP000734854">
    <property type="component" value="Unassembled WGS sequence"/>
</dbReference>
<proteinExistence type="predicted"/>
<dbReference type="Pfam" id="PF11331">
    <property type="entry name" value="Zn_ribbon_12"/>
    <property type="match status" value="1"/>
</dbReference>
<dbReference type="InterPro" id="IPR055126">
    <property type="entry name" value="EDR4-like_N"/>
</dbReference>
<feature type="region of interest" description="Disordered" evidence="1">
    <location>
        <begin position="399"/>
        <end position="426"/>
    </location>
</feature>
<feature type="region of interest" description="Disordered" evidence="1">
    <location>
        <begin position="207"/>
        <end position="259"/>
    </location>
</feature>